<dbReference type="Proteomes" id="UP000188543">
    <property type="component" value="Unassembled WGS sequence"/>
</dbReference>
<dbReference type="EMBL" id="MUTJ01000027">
    <property type="protein sequence ID" value="ONU89859.1"/>
    <property type="molecule type" value="Genomic_DNA"/>
</dbReference>
<dbReference type="AlphaFoldDB" id="A0A1V2W9C0"/>
<accession>A0A1V2W9C0</accession>
<proteinExistence type="predicted"/>
<reference evidence="1 2" key="1">
    <citation type="submission" date="2016-08" db="EMBL/GenBank/DDBJ databases">
        <authorList>
            <person name="Seilhamer J.J."/>
        </authorList>
    </citation>
    <scope>NUCLEOTIDE SEQUENCE [LARGE SCALE GENOMIC DNA]</scope>
    <source>
        <strain evidence="1 2">VC14762</strain>
    </source>
</reference>
<protein>
    <recommendedName>
        <fullName evidence="3">HEAT repeat domain-containing protein</fullName>
    </recommendedName>
</protein>
<gene>
    <name evidence="1" type="ORF">A8E72_08200</name>
</gene>
<evidence type="ECO:0008006" key="3">
    <source>
        <dbReference type="Google" id="ProtNLM"/>
    </source>
</evidence>
<evidence type="ECO:0000313" key="1">
    <source>
        <dbReference type="EMBL" id="ONU89859.1"/>
    </source>
</evidence>
<organism evidence="1 2">
    <name type="scientific">Burkholderia cenocepacia</name>
    <dbReference type="NCBI Taxonomy" id="95486"/>
    <lineage>
        <taxon>Bacteria</taxon>
        <taxon>Pseudomonadati</taxon>
        <taxon>Pseudomonadota</taxon>
        <taxon>Betaproteobacteria</taxon>
        <taxon>Burkholderiales</taxon>
        <taxon>Burkholderiaceae</taxon>
        <taxon>Burkholderia</taxon>
        <taxon>Burkholderia cepacia complex</taxon>
    </lineage>
</organism>
<comment type="caution">
    <text evidence="1">The sequence shown here is derived from an EMBL/GenBank/DDBJ whole genome shotgun (WGS) entry which is preliminary data.</text>
</comment>
<evidence type="ECO:0000313" key="2">
    <source>
        <dbReference type="Proteomes" id="UP000188543"/>
    </source>
</evidence>
<name>A0A1V2W9C0_9BURK</name>
<sequence length="124" mass="14776">MKQMNTTIDEFFKLAAHAEFIAENAMDQPLEPALEVVLSFVQSHLDQRFEFATAFLDVLRDPEKGPPELVEYCMHELKWPEVREAIQAWLDSERSERVRHVLRKQLLAFDENWYDANFYDRFKP</sequence>